<dbReference type="eggNOG" id="COG0286">
    <property type="taxonomic scope" value="Bacteria"/>
</dbReference>
<dbReference type="GO" id="GO:0006304">
    <property type="term" value="P:DNA modification"/>
    <property type="evidence" value="ECO:0007669"/>
    <property type="project" value="InterPro"/>
</dbReference>
<keyword evidence="2" id="KW-0489">Methyltransferase</keyword>
<dbReference type="Gene3D" id="3.40.50.150">
    <property type="entry name" value="Vaccinia Virus protein VP39"/>
    <property type="match status" value="1"/>
</dbReference>
<keyword evidence="4" id="KW-0949">S-adenosyl-L-methionine</keyword>
<evidence type="ECO:0000256" key="4">
    <source>
        <dbReference type="ARBA" id="ARBA00022691"/>
    </source>
</evidence>
<name>B1YIB8_EXIS2</name>
<dbReference type="NCBIfam" id="NF033452">
    <property type="entry name" value="BREX_1_MTaseX"/>
    <property type="match status" value="1"/>
</dbReference>
<dbReference type="HOGENOM" id="CLU_007510_1_0_9"/>
<proteinExistence type="predicted"/>
<dbReference type="GO" id="GO:0003676">
    <property type="term" value="F:nucleic acid binding"/>
    <property type="evidence" value="ECO:0007669"/>
    <property type="project" value="InterPro"/>
</dbReference>
<dbReference type="EC" id="2.1.1.72" evidence="1"/>
<dbReference type="OrthoDB" id="32195at2"/>
<protein>
    <recommendedName>
        <fullName evidence="1">site-specific DNA-methyltransferase (adenine-specific)</fullName>
        <ecNumber evidence="1">2.1.1.72</ecNumber>
    </recommendedName>
</protein>
<sequence>MNKSALKKFAIEARRELLEKVELQARKLGITAESIQKVSVESSDAVFIEGRQLSDTERKQRNKLIARINDIGFDRVMGETAYTWFNRFVALRYMEVNEYLPTKVRVLSSNSDSAEPDMMKEALSLNLNLDKDYVYDLKLNNKTDELFKYLIKMHCNDLNRYMPFMFETIEDYSEILFPEGLLGTDSFISQMINLEFIPEENWKQTEVIGWLYQYYIAEEKDRVFKAKNKYKAEEIPFATQLFTPDWIVQYMVQNSLGRYWTEAHPEHNYLIANWEFFLKHEQEDFQEKIAPYVNKELNVEEIKCFDPAMGSGHILLYMFDVLYEIYSKCGYTEREIPRLILENNLYGLDIDDRAYQLASFSMVMKALQYNRRFLRSIEKEGLILNLAAIQETNSWSDDVISYVAGDDKETRISSTKAFFEEYKNAKTFGSLIQAKETDLTYLEKRLQEIKENPIADIFETKKRDQVITALPLLIKQTKIMSKQYDIVVMNPPYMGSGSMNKELSDFLIKNYPDSKADLFAAFMEVDHYLKQNAFYAAINQQSWMFLSSYEKLREKVIKRKSIDTMLHLGPRAFEEIGGEVVQSTAFVLRNTEIRDYKGTYLRLIGNRAADEKRDKVIGAVQNSSIAYRYSFSQENFRKIPGSPIAYWVGNKIAESFVQNTLLGEIANPRIGLVTGDTGRFLRMWFEVADEKINFGASSSLDAKKSKRKWFPYQKGGTYRKWYGNNEYIVNWENDGHEIIHDNSVNGRVKSHNYNGMYAFNEAITWTKITSGAPAFRFVPFGYLFDDAGPLCSVNNKLNFFPILALLNSVVGEFYLSLTNQTMNILPGSIIKTPFYKEVMEKHNIIEKLVTNSIAISKRNWDCYETSWDYKKHPLIEYDTKSFRLSFEQWERIAETEFNQLKLNEEEIDYIFIEIYGLEDELTSKIEDNDITIHKADLGRDTKSFISYAIGCSFGRYSLDKDSLIYAGGEFNMSQYKIFPADEDNIIPILSGTYFEDDIVTKFVDFVRITFSEETLEENLDFIAVAIGRKKNETAREALRRYFLNDFYKDHVQVYKKRPIYWLFTSGKEKAFNCLIYMHRYDKTTLSRMRTDYLHEVQIRLDAEKKDLLNVIEGDLTTKEISSAKKALKSLDKKIDELKAYDELLHHMADMQIEIDLDDGVKVNYEKFKGLVAKI</sequence>
<dbReference type="PROSITE" id="PS00092">
    <property type="entry name" value="N6_MTASE"/>
    <property type="match status" value="1"/>
</dbReference>
<reference evidence="7 8" key="2">
    <citation type="journal article" date="2008" name="BMC Genomics">
        <title>Architecture of thermal adaptation in an Exiguobacterium sibiricum strain isolated from 3 million year old permafrost: a genome and transcriptome approach.</title>
        <authorList>
            <person name="Rodrigues D.F."/>
            <person name="Ivanova N."/>
            <person name="He Z."/>
            <person name="Huebner M."/>
            <person name="Zhou J."/>
            <person name="Tiedje J.M."/>
        </authorList>
    </citation>
    <scope>NUCLEOTIDE SEQUENCE [LARGE SCALE GENOMIC DNA]</scope>
    <source>
        <strain evidence="8">DSM 17290 / CIP 109462 / JCM 13490 / 255-15</strain>
    </source>
</reference>
<accession>B1YIB8</accession>
<dbReference type="PANTHER" id="PTHR33841">
    <property type="entry name" value="DNA METHYLTRANSFERASE YEEA-RELATED"/>
    <property type="match status" value="1"/>
</dbReference>
<dbReference type="EMBL" id="CP001022">
    <property type="protein sequence ID" value="ACB59801.1"/>
    <property type="molecule type" value="Genomic_DNA"/>
</dbReference>
<dbReference type="AlphaFoldDB" id="B1YIB8"/>
<dbReference type="InterPro" id="IPR011639">
    <property type="entry name" value="MethylTrfase_TaqI-like_dom"/>
</dbReference>
<reference evidence="8" key="3">
    <citation type="submission" date="2008-04" db="EMBL/GenBank/DDBJ databases">
        <title>Complete sequence of chromosome of Exiguobacterium sibiricum 255-15.</title>
        <authorList>
            <consortium name="US DOE Joint Genome Institute"/>
            <person name="Copeland A."/>
            <person name="Lucas S."/>
            <person name="Lapidus A."/>
            <person name="Glavina del Rio T."/>
            <person name="Dalin E."/>
            <person name="Tice H."/>
            <person name="Bruce D."/>
            <person name="Goodwin L."/>
            <person name="Pitluck S."/>
            <person name="Kiss H."/>
            <person name="Chertkov O."/>
            <person name="Monk C."/>
            <person name="Brettin T."/>
            <person name="Detter J.C."/>
            <person name="Han C."/>
            <person name="Kuske C.R."/>
            <person name="Schmutz J."/>
            <person name="Larimer F."/>
            <person name="Land M."/>
            <person name="Hauser L."/>
            <person name="Kyrpides N."/>
            <person name="Mikhailova N."/>
            <person name="Vishnivetskaya T."/>
            <person name="Rodrigues D.F."/>
            <person name="Gilichinsky D."/>
            <person name="Tiedje J."/>
            <person name="Richardson P."/>
        </authorList>
    </citation>
    <scope>NUCLEOTIDE SEQUENCE [LARGE SCALE GENOMIC DNA]</scope>
    <source>
        <strain evidence="8">DSM 17290 / CIP 109462 / JCM 13490 / 255-15</strain>
    </source>
</reference>
<reference evidence="7 8" key="1">
    <citation type="journal article" date="2006" name="Extremophiles">
        <title>Characterization of Exiguobacterium isolates from the Siberian permafrost. Description of Exiguobacterium sibiricum sp. nov.</title>
        <authorList>
            <person name="Rodrigues D.F."/>
            <person name="Goris J."/>
            <person name="Vishnivetskaya T."/>
            <person name="Gilichinsky D."/>
            <person name="Thomashow M.F."/>
            <person name="Tiedje J.M."/>
        </authorList>
    </citation>
    <scope>NUCLEOTIDE SEQUENCE [LARGE SCALE GENOMIC DNA]</scope>
    <source>
        <strain evidence="8">DSM 17290 / CIP 109462 / JCM 13490 / 255-15</strain>
    </source>
</reference>
<dbReference type="InterPro" id="IPR029063">
    <property type="entry name" value="SAM-dependent_MTases_sf"/>
</dbReference>
<dbReference type="Proteomes" id="UP000001681">
    <property type="component" value="Chromosome"/>
</dbReference>
<evidence type="ECO:0000256" key="3">
    <source>
        <dbReference type="ARBA" id="ARBA00022679"/>
    </source>
</evidence>
<dbReference type="KEGG" id="esi:Exig_0315"/>
<evidence type="ECO:0000256" key="1">
    <source>
        <dbReference type="ARBA" id="ARBA00011900"/>
    </source>
</evidence>
<feature type="domain" description="Type II methyltransferase M.TaqI-like" evidence="6">
    <location>
        <begin position="343"/>
        <end position="569"/>
    </location>
</feature>
<evidence type="ECO:0000256" key="2">
    <source>
        <dbReference type="ARBA" id="ARBA00022603"/>
    </source>
</evidence>
<dbReference type="InterPro" id="IPR002052">
    <property type="entry name" value="DNA_methylase_N6_adenine_CS"/>
</dbReference>
<dbReference type="eggNOG" id="COG1002">
    <property type="taxonomic scope" value="Bacteria"/>
</dbReference>
<dbReference type="PANTHER" id="PTHR33841:SF1">
    <property type="entry name" value="DNA METHYLTRANSFERASE A"/>
    <property type="match status" value="1"/>
</dbReference>
<comment type="catalytic activity">
    <reaction evidence="5">
        <text>a 2'-deoxyadenosine in DNA + S-adenosyl-L-methionine = an N(6)-methyl-2'-deoxyadenosine in DNA + S-adenosyl-L-homocysteine + H(+)</text>
        <dbReference type="Rhea" id="RHEA:15197"/>
        <dbReference type="Rhea" id="RHEA-COMP:12418"/>
        <dbReference type="Rhea" id="RHEA-COMP:12419"/>
        <dbReference type="ChEBI" id="CHEBI:15378"/>
        <dbReference type="ChEBI" id="CHEBI:57856"/>
        <dbReference type="ChEBI" id="CHEBI:59789"/>
        <dbReference type="ChEBI" id="CHEBI:90615"/>
        <dbReference type="ChEBI" id="CHEBI:90616"/>
        <dbReference type="EC" id="2.1.1.72"/>
    </reaction>
</comment>
<dbReference type="REBASE" id="17708">
    <property type="entry name" value="Esi255ORF315P"/>
</dbReference>
<keyword evidence="8" id="KW-1185">Reference proteome</keyword>
<dbReference type="SUPFAM" id="SSF53335">
    <property type="entry name" value="S-adenosyl-L-methionine-dependent methyltransferases"/>
    <property type="match status" value="1"/>
</dbReference>
<evidence type="ECO:0000259" key="6">
    <source>
        <dbReference type="Pfam" id="PF07669"/>
    </source>
</evidence>
<evidence type="ECO:0000256" key="5">
    <source>
        <dbReference type="ARBA" id="ARBA00047942"/>
    </source>
</evidence>
<organism evidence="7 8">
    <name type="scientific">Exiguobacterium sibiricum (strain DSM 17290 / CCUG 55495 / CIP 109462 / JCM 13490 / 255-15)</name>
    <dbReference type="NCBI Taxonomy" id="262543"/>
    <lineage>
        <taxon>Bacteria</taxon>
        <taxon>Bacillati</taxon>
        <taxon>Bacillota</taxon>
        <taxon>Bacilli</taxon>
        <taxon>Bacillales</taxon>
        <taxon>Bacillales Family XII. Incertae Sedis</taxon>
        <taxon>Exiguobacterium</taxon>
    </lineage>
</organism>
<gene>
    <name evidence="7" type="ordered locus">Exig_0315</name>
</gene>
<keyword evidence="3" id="KW-0808">Transferase</keyword>
<dbReference type="Pfam" id="PF07669">
    <property type="entry name" value="Eco57I"/>
    <property type="match status" value="1"/>
</dbReference>
<dbReference type="PRINTS" id="PR00507">
    <property type="entry name" value="N12N6MTFRASE"/>
</dbReference>
<dbReference type="InterPro" id="IPR047939">
    <property type="entry name" value="BREX_1_PglX"/>
</dbReference>
<dbReference type="InterPro" id="IPR050953">
    <property type="entry name" value="N4_N6_ade-DNA_methylase"/>
</dbReference>
<dbReference type="GO" id="GO:0032259">
    <property type="term" value="P:methylation"/>
    <property type="evidence" value="ECO:0007669"/>
    <property type="project" value="UniProtKB-KW"/>
</dbReference>
<evidence type="ECO:0000313" key="8">
    <source>
        <dbReference type="Proteomes" id="UP000001681"/>
    </source>
</evidence>
<evidence type="ECO:0000313" key="7">
    <source>
        <dbReference type="EMBL" id="ACB59801.1"/>
    </source>
</evidence>
<dbReference type="GO" id="GO:0009007">
    <property type="term" value="F:site-specific DNA-methyltransferase (adenine-specific) activity"/>
    <property type="evidence" value="ECO:0007669"/>
    <property type="project" value="UniProtKB-EC"/>
</dbReference>
<dbReference type="STRING" id="262543.Exig_0315"/>